<sequence>MNTIIKGLIASTTMLIAVPAVAEQLSAEDIIRNANLASYYAGDDGRAEARMLIVDQNGNKQMRQFNILRKDVADHGQQNMLVIFSRPTDVKGTVFRVEKHVEQDDNRWLYLPALDLVKRISASDKRTSFVGSHFYYEDVSGRNPNEDTFELQTASDDSYQIKGTPKNPDSVEFAYYQASIDKSTFLPMQVIYFNEKDQPMRKMTVLKTEDIQGHTTVMHSKIEQLSDGSYTEMQFRNVSYDLGLPDSVFSERSLRTPPAKWLN</sequence>
<dbReference type="InterPro" id="IPR033399">
    <property type="entry name" value="TP_0789-like"/>
</dbReference>
<keyword evidence="3" id="KW-0449">Lipoprotein</keyword>
<accession>A0A4U1B4S7</accession>
<feature type="signal peptide" evidence="1">
    <location>
        <begin position="1"/>
        <end position="22"/>
    </location>
</feature>
<name>A0A4U1B4S7_9GAMM</name>
<dbReference type="Proteomes" id="UP000307999">
    <property type="component" value="Unassembled WGS sequence"/>
</dbReference>
<comment type="caution">
    <text evidence="3">The sequence shown here is derived from an EMBL/GenBank/DDBJ whole genome shotgun (WGS) entry which is preliminary data.</text>
</comment>
<dbReference type="OrthoDB" id="9803781at2"/>
<dbReference type="RefSeq" id="WP_136736443.1">
    <property type="nucleotide sequence ID" value="NZ_SWDB01000029.1"/>
</dbReference>
<dbReference type="EMBL" id="SWDB01000029">
    <property type="protein sequence ID" value="TKB44426.1"/>
    <property type="molecule type" value="Genomic_DNA"/>
</dbReference>
<evidence type="ECO:0000256" key="1">
    <source>
        <dbReference type="SAM" id="SignalP"/>
    </source>
</evidence>
<keyword evidence="1" id="KW-0732">Signal</keyword>
<gene>
    <name evidence="3" type="ORF">E8M12_12290</name>
</gene>
<dbReference type="CDD" id="cd16329">
    <property type="entry name" value="LolA_like"/>
    <property type="match status" value="1"/>
</dbReference>
<evidence type="ECO:0000313" key="4">
    <source>
        <dbReference type="Proteomes" id="UP000307999"/>
    </source>
</evidence>
<feature type="domain" description="Uncharacterized protein TP-0789" evidence="2">
    <location>
        <begin position="76"/>
        <end position="255"/>
    </location>
</feature>
<feature type="chain" id="PRO_5020306804" evidence="1">
    <location>
        <begin position="23"/>
        <end position="263"/>
    </location>
</feature>
<dbReference type="Gene3D" id="2.50.20.10">
    <property type="entry name" value="Lipoprotein localisation LolA/LolB/LppX"/>
    <property type="match status" value="1"/>
</dbReference>
<keyword evidence="4" id="KW-1185">Reference proteome</keyword>
<protein>
    <submittedName>
        <fullName evidence="3">Outer membrane lipoprotein-sorting protein</fullName>
    </submittedName>
</protein>
<proteinExistence type="predicted"/>
<evidence type="ECO:0000259" key="2">
    <source>
        <dbReference type="Pfam" id="PF17131"/>
    </source>
</evidence>
<reference evidence="3 4" key="1">
    <citation type="submission" date="2019-04" db="EMBL/GenBank/DDBJ databases">
        <title>Thalassotalea guangxiensis sp. nov., isolated from sediment of the coastal wetland.</title>
        <authorList>
            <person name="Zheng S."/>
            <person name="Zhang D."/>
        </authorList>
    </citation>
    <scope>NUCLEOTIDE SEQUENCE [LARGE SCALE GENOMIC DNA]</scope>
    <source>
        <strain evidence="3 4">ZS-4</strain>
    </source>
</reference>
<dbReference type="AlphaFoldDB" id="A0A4U1B4S7"/>
<organism evidence="3 4">
    <name type="scientific">Thalassotalea mangrovi</name>
    <dbReference type="NCBI Taxonomy" id="2572245"/>
    <lineage>
        <taxon>Bacteria</taxon>
        <taxon>Pseudomonadati</taxon>
        <taxon>Pseudomonadota</taxon>
        <taxon>Gammaproteobacteria</taxon>
        <taxon>Alteromonadales</taxon>
        <taxon>Colwelliaceae</taxon>
        <taxon>Thalassotalea</taxon>
    </lineage>
</organism>
<dbReference type="Pfam" id="PF17131">
    <property type="entry name" value="LolA_like"/>
    <property type="match status" value="1"/>
</dbReference>
<evidence type="ECO:0000313" key="3">
    <source>
        <dbReference type="EMBL" id="TKB44426.1"/>
    </source>
</evidence>